<feature type="transmembrane region" description="Helical" evidence="1">
    <location>
        <begin position="31"/>
        <end position="49"/>
    </location>
</feature>
<organism evidence="2">
    <name type="scientific">freshwater metagenome</name>
    <dbReference type="NCBI Taxonomy" id="449393"/>
    <lineage>
        <taxon>unclassified sequences</taxon>
        <taxon>metagenomes</taxon>
        <taxon>ecological metagenomes</taxon>
    </lineage>
</organism>
<keyword evidence="1" id="KW-0812">Transmembrane</keyword>
<evidence type="ECO:0000313" key="2">
    <source>
        <dbReference type="EMBL" id="CAB4912358.1"/>
    </source>
</evidence>
<keyword evidence="1" id="KW-0472">Membrane</keyword>
<feature type="transmembrane region" description="Helical" evidence="1">
    <location>
        <begin position="55"/>
        <end position="73"/>
    </location>
</feature>
<feature type="transmembrane region" description="Helical" evidence="1">
    <location>
        <begin position="85"/>
        <end position="105"/>
    </location>
</feature>
<keyword evidence="1" id="KW-1133">Transmembrane helix</keyword>
<protein>
    <submittedName>
        <fullName evidence="2">Unannotated protein</fullName>
    </submittedName>
</protein>
<proteinExistence type="predicted"/>
<evidence type="ECO:0000256" key="1">
    <source>
        <dbReference type="SAM" id="Phobius"/>
    </source>
</evidence>
<feature type="transmembrane region" description="Helical" evidence="1">
    <location>
        <begin position="111"/>
        <end position="131"/>
    </location>
</feature>
<accession>A0A6J7H010</accession>
<dbReference type="EMBL" id="CAFBMQ010000134">
    <property type="protein sequence ID" value="CAB4912358.1"/>
    <property type="molecule type" value="Genomic_DNA"/>
</dbReference>
<reference evidence="2" key="1">
    <citation type="submission" date="2020-05" db="EMBL/GenBank/DDBJ databases">
        <authorList>
            <person name="Chiriac C."/>
            <person name="Salcher M."/>
            <person name="Ghai R."/>
            <person name="Kavagutti S V."/>
        </authorList>
    </citation>
    <scope>NUCLEOTIDE SEQUENCE</scope>
</reference>
<name>A0A6J7H010_9ZZZZ</name>
<dbReference type="AlphaFoldDB" id="A0A6J7H010"/>
<sequence length="143" mass="15326">MSADRDRAAADLAALDRDRAALADRVAPPRWFGPAIGLLLFAFVSSNALDSPWVTAPAVLVFGLGIGLLVGVYRRSTGVWVHTPPRVLAGWAAFVLVVLVPAFALGDERPWLFVVAGAVLGIAVAVLSARWTRAWQRELREGV</sequence>
<gene>
    <name evidence="2" type="ORF">UFOPK3609_00948</name>
</gene>